<accession>A0ACD1G9J2</accession>
<evidence type="ECO:0000313" key="1">
    <source>
        <dbReference type="EMBL" id="RAH45921.1"/>
    </source>
</evidence>
<protein>
    <submittedName>
        <fullName evidence="1">Uncharacterized protein</fullName>
    </submittedName>
</protein>
<dbReference type="Proteomes" id="UP000249057">
    <property type="component" value="Unassembled WGS sequence"/>
</dbReference>
<sequence length="94" mass="10379">MGPYPGQVPALVLGSGGPCAGQENKRLPNSLGVSGIFIYPPFLPILIASDGSPACSTNDHWIVDYGRMIFSFAVRLHLSQLAKWWKFERSRNFK</sequence>
<name>A0ACD1G9J2_9EURO</name>
<dbReference type="EMBL" id="KZ825341">
    <property type="protein sequence ID" value="RAH45921.1"/>
    <property type="molecule type" value="Genomic_DNA"/>
</dbReference>
<organism evidence="1 2">
    <name type="scientific">Aspergillus brunneoviolaceus CBS 621.78</name>
    <dbReference type="NCBI Taxonomy" id="1450534"/>
    <lineage>
        <taxon>Eukaryota</taxon>
        <taxon>Fungi</taxon>
        <taxon>Dikarya</taxon>
        <taxon>Ascomycota</taxon>
        <taxon>Pezizomycotina</taxon>
        <taxon>Eurotiomycetes</taxon>
        <taxon>Eurotiomycetidae</taxon>
        <taxon>Eurotiales</taxon>
        <taxon>Aspergillaceae</taxon>
        <taxon>Aspergillus</taxon>
        <taxon>Aspergillus subgen. Circumdati</taxon>
    </lineage>
</organism>
<reference evidence="1" key="1">
    <citation type="submission" date="2018-02" db="EMBL/GenBank/DDBJ databases">
        <title>The genomes of Aspergillus section Nigri reveals drivers in fungal speciation.</title>
        <authorList>
            <consortium name="DOE Joint Genome Institute"/>
            <person name="Vesth T.C."/>
            <person name="Nybo J."/>
            <person name="Theobald S."/>
            <person name="Brandl J."/>
            <person name="Frisvad J.C."/>
            <person name="Nielsen K.F."/>
            <person name="Lyhne E.K."/>
            <person name="Kogle M.E."/>
            <person name="Kuo A."/>
            <person name="Riley R."/>
            <person name="Clum A."/>
            <person name="Nolan M."/>
            <person name="Lipzen A."/>
            <person name="Salamov A."/>
            <person name="Henrissat B."/>
            <person name="Wiebenga A."/>
            <person name="De vries R.P."/>
            <person name="Grigoriev I.V."/>
            <person name="Mortensen U.H."/>
            <person name="Andersen M.R."/>
            <person name="Baker S.E."/>
        </authorList>
    </citation>
    <scope>NUCLEOTIDE SEQUENCE</scope>
    <source>
        <strain evidence="1">CBS 621.78</strain>
    </source>
</reference>
<gene>
    <name evidence="1" type="ORF">BO95DRAFT_442584</name>
</gene>
<keyword evidence="2" id="KW-1185">Reference proteome</keyword>
<proteinExistence type="predicted"/>
<evidence type="ECO:0000313" key="2">
    <source>
        <dbReference type="Proteomes" id="UP000249057"/>
    </source>
</evidence>